<proteinExistence type="predicted"/>
<evidence type="ECO:0008006" key="4">
    <source>
        <dbReference type="Google" id="ProtNLM"/>
    </source>
</evidence>
<dbReference type="RefSeq" id="WP_248650234.1">
    <property type="nucleotide sequence ID" value="NZ_CP096659.1"/>
</dbReference>
<dbReference type="Proteomes" id="UP000830729">
    <property type="component" value="Chromosome"/>
</dbReference>
<gene>
    <name evidence="2" type="ORF">M0R89_16810</name>
</gene>
<evidence type="ECO:0000313" key="2">
    <source>
        <dbReference type="EMBL" id="UPV74187.1"/>
    </source>
</evidence>
<dbReference type="KEGG" id="halx:M0R89_16810"/>
<name>A0A8U0HTG9_9EURY</name>
<keyword evidence="3" id="KW-1185">Reference proteome</keyword>
<feature type="region of interest" description="Disordered" evidence="1">
    <location>
        <begin position="378"/>
        <end position="408"/>
    </location>
</feature>
<dbReference type="AlphaFoldDB" id="A0A8U0HTG9"/>
<reference evidence="2 3" key="1">
    <citation type="submission" date="2022-04" db="EMBL/GenBank/DDBJ databases">
        <title>Diverse halophilic archaea isolated from saline environments.</title>
        <authorList>
            <person name="Cui H.-L."/>
        </authorList>
    </citation>
    <scope>NUCLEOTIDE SEQUENCE [LARGE SCALE GENOMIC DNA]</scope>
    <source>
        <strain evidence="2 3">XZYJT49</strain>
    </source>
</reference>
<dbReference type="GeneID" id="72186895"/>
<dbReference type="EMBL" id="CP096659">
    <property type="protein sequence ID" value="UPV74187.1"/>
    <property type="molecule type" value="Genomic_DNA"/>
</dbReference>
<protein>
    <recommendedName>
        <fullName evidence="4">CHAT domain-containing protein</fullName>
    </recommendedName>
</protein>
<evidence type="ECO:0000256" key="1">
    <source>
        <dbReference type="SAM" id="MobiDB-lite"/>
    </source>
</evidence>
<sequence length="707" mass="76802">MDPTFTVHAERNGVEIADPIENARFELHTPSPVDPSPVSTDRFYFPVDSAVAVETSAVGVPKLANVLVRTQSGELVADNADHVDRSLDPGAYAIELSTAPMKLYLSVESALDVRHDEAAVTVDFGGPTEVAVGARSFHDHPAATVTTTPDPVGAMDAISLLGSALKTTSPERSFPTLRGHPPLVELGDEFDAPDAIERPDTEVRLELPADYQYVYPAAPLAYYLGAEVVPNDRPRLVTDAGFEYDLDGPRGYETTVGRVLRQTFFFDCVTRTEGYYRVDLHEREAVEPDVELDFAALYDRTPAERLEAYLSVPFGEVAEYVPDWNLTTDVMATPNNVEVLPFVAADLALVRCPGEPTGASVSQTPKPLGEFFRSDADGAAASDASTQTEFTRSATDDSAAPVEQGDIFTPEPVETVGHAWVGEGFPVGANKATVESYRRRARRSDSDKTSIEIHVVCNDERMKEEGVVEEFYGLRDLLQFDVSVHYELTTDELRDLLAESADFLHYIGHVDGDGMRCPDGHLDARTLSEVHVKAFVLNACRSYAQGEALVEAGSYGGVVTLSEVANSVATDVGRTLARLLNCGFPLRVALSVVKDAIGPAYQYTTVGDGGLTLCQSESGTPLHLQIEALDSGNYEVDFRTYPSPSHGLGSMQKPNLPRVKTRYLASGVVDTYELSAAELADFLQLEVLPVELNGNLRWSDDISPDEL</sequence>
<accession>A0A8U0HTG9</accession>
<organism evidence="2 3">
    <name type="scientific">Halorussus limi</name>
    <dbReference type="NCBI Taxonomy" id="2938695"/>
    <lineage>
        <taxon>Archaea</taxon>
        <taxon>Methanobacteriati</taxon>
        <taxon>Methanobacteriota</taxon>
        <taxon>Stenosarchaea group</taxon>
        <taxon>Halobacteria</taxon>
        <taxon>Halobacteriales</taxon>
        <taxon>Haladaptataceae</taxon>
        <taxon>Halorussus</taxon>
    </lineage>
</organism>
<evidence type="ECO:0000313" key="3">
    <source>
        <dbReference type="Proteomes" id="UP000830729"/>
    </source>
</evidence>